<evidence type="ECO:0000256" key="1">
    <source>
        <dbReference type="SAM" id="MobiDB-lite"/>
    </source>
</evidence>
<comment type="caution">
    <text evidence="2">The sequence shown here is derived from an EMBL/GenBank/DDBJ whole genome shotgun (WGS) entry which is preliminary data.</text>
</comment>
<gene>
    <name evidence="2" type="ORF">FOL47_006120</name>
</gene>
<evidence type="ECO:0000313" key="3">
    <source>
        <dbReference type="Proteomes" id="UP000591131"/>
    </source>
</evidence>
<accession>A0A7J6MXX2</accession>
<sequence length="118" mass="12964">MDMLFSNPMLLTNDDAVHRAGPGNSNTARTTIDPRASFSINRHNRRSIGTRSGSATSVSSNGIRLPTVPEASEIVMPVHSTICYDDYEDDSIVDESDIRMMVRRCMVRACIQATTSAK</sequence>
<reference evidence="2 3" key="1">
    <citation type="submission" date="2020-04" db="EMBL/GenBank/DDBJ databases">
        <title>Perkinsus chesapeaki whole genome sequence.</title>
        <authorList>
            <person name="Bogema D.R."/>
        </authorList>
    </citation>
    <scope>NUCLEOTIDE SEQUENCE [LARGE SCALE GENOMIC DNA]</scope>
    <source>
        <strain evidence="2">ATCC PRA-425</strain>
    </source>
</reference>
<dbReference type="EMBL" id="JAAPAO010000034">
    <property type="protein sequence ID" value="KAF4676482.1"/>
    <property type="molecule type" value="Genomic_DNA"/>
</dbReference>
<feature type="compositionally biased region" description="Polar residues" evidence="1">
    <location>
        <begin position="49"/>
        <end position="62"/>
    </location>
</feature>
<feature type="region of interest" description="Disordered" evidence="1">
    <location>
        <begin position="44"/>
        <end position="63"/>
    </location>
</feature>
<organism evidence="2 3">
    <name type="scientific">Perkinsus chesapeaki</name>
    <name type="common">Clam parasite</name>
    <name type="synonym">Perkinsus andrewsi</name>
    <dbReference type="NCBI Taxonomy" id="330153"/>
    <lineage>
        <taxon>Eukaryota</taxon>
        <taxon>Sar</taxon>
        <taxon>Alveolata</taxon>
        <taxon>Perkinsozoa</taxon>
        <taxon>Perkinsea</taxon>
        <taxon>Perkinsida</taxon>
        <taxon>Perkinsidae</taxon>
        <taxon>Perkinsus</taxon>
    </lineage>
</organism>
<dbReference type="Proteomes" id="UP000591131">
    <property type="component" value="Unassembled WGS sequence"/>
</dbReference>
<name>A0A7J6MXX2_PERCH</name>
<evidence type="ECO:0000313" key="2">
    <source>
        <dbReference type="EMBL" id="KAF4676482.1"/>
    </source>
</evidence>
<keyword evidence="3" id="KW-1185">Reference proteome</keyword>
<protein>
    <submittedName>
        <fullName evidence="2">Uncharacterized protein</fullName>
    </submittedName>
</protein>
<proteinExistence type="predicted"/>
<dbReference type="AlphaFoldDB" id="A0A7J6MXX2"/>